<keyword evidence="5 9" id="KW-0479">Metal-binding</keyword>
<dbReference type="EMBL" id="KN833794">
    <property type="protein sequence ID" value="KIK18976.1"/>
    <property type="molecule type" value="Genomic_DNA"/>
</dbReference>
<organism evidence="11 12">
    <name type="scientific">Pisolithus microcarpus 441</name>
    <dbReference type="NCBI Taxonomy" id="765257"/>
    <lineage>
        <taxon>Eukaryota</taxon>
        <taxon>Fungi</taxon>
        <taxon>Dikarya</taxon>
        <taxon>Basidiomycota</taxon>
        <taxon>Agaricomycotina</taxon>
        <taxon>Agaricomycetes</taxon>
        <taxon>Agaricomycetidae</taxon>
        <taxon>Boletales</taxon>
        <taxon>Sclerodermatineae</taxon>
        <taxon>Pisolithaceae</taxon>
        <taxon>Pisolithus</taxon>
    </lineage>
</organism>
<keyword evidence="10" id="KW-0472">Membrane</keyword>
<gene>
    <name evidence="11" type="ORF">PISMIDRAFT_108584</name>
</gene>
<evidence type="ECO:0000256" key="9">
    <source>
        <dbReference type="PIRSR" id="PIRSR602401-1"/>
    </source>
</evidence>
<dbReference type="Proteomes" id="UP000054018">
    <property type="component" value="Unassembled WGS sequence"/>
</dbReference>
<keyword evidence="4 9" id="KW-0349">Heme</keyword>
<dbReference type="InterPro" id="IPR001128">
    <property type="entry name" value="Cyt_P450"/>
</dbReference>
<keyword evidence="7 9" id="KW-0408">Iron</keyword>
<evidence type="ECO:0000313" key="12">
    <source>
        <dbReference type="Proteomes" id="UP000054018"/>
    </source>
</evidence>
<sequence length="489" mass="55370">MTPHLVYVLVTVATFLVLRYFLRRHARRLPPGPNGRFLVGNLPDLPKGEAKMAETYVKWRDDYGTRLRSIMHLEVFGKHMIVLNSAQAARDLMDKRAPIYSHRPRMPMLIELVGNSWVVSVISGEPHRERRSIAQRYFLAQFKDWQRVQLESSRTLLQNLFDDPDNWAAFLRLAVASSFLQICYGHKVTDTNDVLLKIVQDALEVPRNYPYLVDVFPILKYYPSWLPGGKFKKDAAEARVINQRLRHVPFNMVRDQMAAGTASSSFISTLLSQLPPDEDPGTSHQAGVIRDSAAAMYGAAMDSTVSLMYTLLGAMVLQPDIQRQAQSELDSVLGQDRLPTFDDRPSLPFIDCIILEALRWNIVTPLGFPHMVIEEDEYLGYRIPKGSTVVGNAWAILRDPVVFSNPEKFDPWRFLPTREGSATAREVIDSTVYGWGRRACPGRHVGYSALFIMISSILTCFNIEKALDDAGNGVVPSLKYISKSFVRYC</sequence>
<keyword evidence="10" id="KW-0812">Transmembrane</keyword>
<keyword evidence="10" id="KW-1133">Transmembrane helix</keyword>
<dbReference type="InterPro" id="IPR050364">
    <property type="entry name" value="Cytochrome_P450_fung"/>
</dbReference>
<evidence type="ECO:0000256" key="1">
    <source>
        <dbReference type="ARBA" id="ARBA00001971"/>
    </source>
</evidence>
<evidence type="ECO:0000256" key="4">
    <source>
        <dbReference type="ARBA" id="ARBA00022617"/>
    </source>
</evidence>
<evidence type="ECO:0000256" key="5">
    <source>
        <dbReference type="ARBA" id="ARBA00022723"/>
    </source>
</evidence>
<dbReference type="CDD" id="cd11065">
    <property type="entry name" value="CYP64-like"/>
    <property type="match status" value="1"/>
</dbReference>
<keyword evidence="8" id="KW-0503">Monooxygenase</keyword>
<reference evidence="11 12" key="1">
    <citation type="submission" date="2014-04" db="EMBL/GenBank/DDBJ databases">
        <authorList>
            <consortium name="DOE Joint Genome Institute"/>
            <person name="Kuo A."/>
            <person name="Kohler A."/>
            <person name="Costa M.D."/>
            <person name="Nagy L.G."/>
            <person name="Floudas D."/>
            <person name="Copeland A."/>
            <person name="Barry K.W."/>
            <person name="Cichocki N."/>
            <person name="Veneault-Fourrey C."/>
            <person name="LaButti K."/>
            <person name="Lindquist E.A."/>
            <person name="Lipzen A."/>
            <person name="Lundell T."/>
            <person name="Morin E."/>
            <person name="Murat C."/>
            <person name="Sun H."/>
            <person name="Tunlid A."/>
            <person name="Henrissat B."/>
            <person name="Grigoriev I.V."/>
            <person name="Hibbett D.S."/>
            <person name="Martin F."/>
            <person name="Nordberg H.P."/>
            <person name="Cantor M.N."/>
            <person name="Hua S.X."/>
        </authorList>
    </citation>
    <scope>NUCLEOTIDE SEQUENCE [LARGE SCALE GENOMIC DNA]</scope>
    <source>
        <strain evidence="11 12">441</strain>
    </source>
</reference>
<dbReference type="GO" id="GO:0004497">
    <property type="term" value="F:monooxygenase activity"/>
    <property type="evidence" value="ECO:0007669"/>
    <property type="project" value="UniProtKB-KW"/>
</dbReference>
<dbReference type="AlphaFoldDB" id="A0A0C9YQW8"/>
<keyword evidence="6" id="KW-0560">Oxidoreductase</keyword>
<keyword evidence="12" id="KW-1185">Reference proteome</keyword>
<evidence type="ECO:0000256" key="2">
    <source>
        <dbReference type="ARBA" id="ARBA00005179"/>
    </source>
</evidence>
<evidence type="ECO:0000256" key="8">
    <source>
        <dbReference type="ARBA" id="ARBA00023033"/>
    </source>
</evidence>
<evidence type="ECO:0000256" key="10">
    <source>
        <dbReference type="SAM" id="Phobius"/>
    </source>
</evidence>
<dbReference type="PANTHER" id="PTHR46300">
    <property type="entry name" value="P450, PUTATIVE (EUROFUNG)-RELATED-RELATED"/>
    <property type="match status" value="1"/>
</dbReference>
<accession>A0A0C9YQW8</accession>
<proteinExistence type="inferred from homology"/>
<protein>
    <submittedName>
        <fullName evidence="11">Unplaced genomic scaffold scaffold_110, whole genome shotgun sequence</fullName>
    </submittedName>
</protein>
<comment type="pathway">
    <text evidence="2">Secondary metabolite biosynthesis.</text>
</comment>
<dbReference type="InterPro" id="IPR002401">
    <property type="entry name" value="Cyt_P450_E_grp-I"/>
</dbReference>
<dbReference type="OrthoDB" id="2789670at2759"/>
<comment type="similarity">
    <text evidence="3">Belongs to the cytochrome P450 family.</text>
</comment>
<dbReference type="STRING" id="765257.A0A0C9YQW8"/>
<dbReference type="SUPFAM" id="SSF48264">
    <property type="entry name" value="Cytochrome P450"/>
    <property type="match status" value="1"/>
</dbReference>
<name>A0A0C9YQW8_9AGAM</name>
<dbReference type="InterPro" id="IPR036396">
    <property type="entry name" value="Cyt_P450_sf"/>
</dbReference>
<dbReference type="GO" id="GO:0005506">
    <property type="term" value="F:iron ion binding"/>
    <property type="evidence" value="ECO:0007669"/>
    <property type="project" value="InterPro"/>
</dbReference>
<dbReference type="PRINTS" id="PR00463">
    <property type="entry name" value="EP450I"/>
</dbReference>
<dbReference type="Pfam" id="PF00067">
    <property type="entry name" value="p450"/>
    <property type="match status" value="1"/>
</dbReference>
<feature type="transmembrane region" description="Helical" evidence="10">
    <location>
        <begin position="6"/>
        <end position="22"/>
    </location>
</feature>
<evidence type="ECO:0000256" key="6">
    <source>
        <dbReference type="ARBA" id="ARBA00023002"/>
    </source>
</evidence>
<comment type="cofactor">
    <cofactor evidence="1 9">
        <name>heme</name>
        <dbReference type="ChEBI" id="CHEBI:30413"/>
    </cofactor>
</comment>
<evidence type="ECO:0000313" key="11">
    <source>
        <dbReference type="EMBL" id="KIK18976.1"/>
    </source>
</evidence>
<reference evidence="12" key="2">
    <citation type="submission" date="2015-01" db="EMBL/GenBank/DDBJ databases">
        <title>Evolutionary Origins and Diversification of the Mycorrhizal Mutualists.</title>
        <authorList>
            <consortium name="DOE Joint Genome Institute"/>
            <consortium name="Mycorrhizal Genomics Consortium"/>
            <person name="Kohler A."/>
            <person name="Kuo A."/>
            <person name="Nagy L.G."/>
            <person name="Floudas D."/>
            <person name="Copeland A."/>
            <person name="Barry K.W."/>
            <person name="Cichocki N."/>
            <person name="Veneault-Fourrey C."/>
            <person name="LaButti K."/>
            <person name="Lindquist E.A."/>
            <person name="Lipzen A."/>
            <person name="Lundell T."/>
            <person name="Morin E."/>
            <person name="Murat C."/>
            <person name="Riley R."/>
            <person name="Ohm R."/>
            <person name="Sun H."/>
            <person name="Tunlid A."/>
            <person name="Henrissat B."/>
            <person name="Grigoriev I.V."/>
            <person name="Hibbett D.S."/>
            <person name="Martin F."/>
        </authorList>
    </citation>
    <scope>NUCLEOTIDE SEQUENCE [LARGE SCALE GENOMIC DNA]</scope>
    <source>
        <strain evidence="12">441</strain>
    </source>
</reference>
<dbReference type="Gene3D" id="1.10.630.10">
    <property type="entry name" value="Cytochrome P450"/>
    <property type="match status" value="1"/>
</dbReference>
<dbReference type="HOGENOM" id="CLU_001570_2_3_1"/>
<dbReference type="PANTHER" id="PTHR46300:SF7">
    <property type="entry name" value="P450, PUTATIVE (EUROFUNG)-RELATED"/>
    <property type="match status" value="1"/>
</dbReference>
<dbReference type="GO" id="GO:0020037">
    <property type="term" value="F:heme binding"/>
    <property type="evidence" value="ECO:0007669"/>
    <property type="project" value="InterPro"/>
</dbReference>
<dbReference type="GO" id="GO:0016705">
    <property type="term" value="F:oxidoreductase activity, acting on paired donors, with incorporation or reduction of molecular oxygen"/>
    <property type="evidence" value="ECO:0007669"/>
    <property type="project" value="InterPro"/>
</dbReference>
<evidence type="ECO:0000256" key="3">
    <source>
        <dbReference type="ARBA" id="ARBA00010617"/>
    </source>
</evidence>
<feature type="binding site" description="axial binding residue" evidence="9">
    <location>
        <position position="440"/>
    </location>
    <ligand>
        <name>heme</name>
        <dbReference type="ChEBI" id="CHEBI:30413"/>
    </ligand>
    <ligandPart>
        <name>Fe</name>
        <dbReference type="ChEBI" id="CHEBI:18248"/>
    </ligandPart>
</feature>
<evidence type="ECO:0000256" key="7">
    <source>
        <dbReference type="ARBA" id="ARBA00023004"/>
    </source>
</evidence>